<proteinExistence type="predicted"/>
<dbReference type="EMBL" id="CP142523">
    <property type="protein sequence ID" value="WWO49131.1"/>
    <property type="molecule type" value="Genomic_DNA"/>
</dbReference>
<accession>A0ABZ2GTM4</accession>
<evidence type="ECO:0000313" key="1">
    <source>
        <dbReference type="EMBL" id="WWO49131.1"/>
    </source>
</evidence>
<evidence type="ECO:0008006" key="3">
    <source>
        <dbReference type="Google" id="ProtNLM"/>
    </source>
</evidence>
<gene>
    <name evidence="1" type="ORF">OPV09_13895</name>
</gene>
<protein>
    <recommendedName>
        <fullName evidence="3">XRE family transcriptional regulator</fullName>
    </recommendedName>
</protein>
<evidence type="ECO:0000313" key="2">
    <source>
        <dbReference type="Proteomes" id="UP001373909"/>
    </source>
</evidence>
<dbReference type="Proteomes" id="UP001373909">
    <property type="component" value="Chromosome"/>
</dbReference>
<keyword evidence="2" id="KW-1185">Reference proteome</keyword>
<dbReference type="RefSeq" id="WP_319993120.1">
    <property type="nucleotide sequence ID" value="NZ_CP142523.1"/>
</dbReference>
<sequence length="108" mass="12008">MTKQIQQHSPRVTGLRNRLPQNAASGFRNADLLDVLIDFLGLKNDAALGRELQVSAPILSKIRHGSLPVSAAILIRMHEVSRLSIHELRACMGDHRTRFGMPDDEDSN</sequence>
<organism evidence="1 2">
    <name type="scientific">Janthinobacterium aestuarii</name>
    <dbReference type="NCBI Taxonomy" id="2985511"/>
    <lineage>
        <taxon>Bacteria</taxon>
        <taxon>Pseudomonadati</taxon>
        <taxon>Pseudomonadota</taxon>
        <taxon>Betaproteobacteria</taxon>
        <taxon>Burkholderiales</taxon>
        <taxon>Oxalobacteraceae</taxon>
        <taxon>Janthinobacterium</taxon>
    </lineage>
</organism>
<name>A0ABZ2GTM4_9BURK</name>
<reference evidence="1 2" key="1">
    <citation type="submission" date="2024-01" db="EMBL/GenBank/DDBJ databases">
        <title>Draft genome sequences of nine bacterial species from freshwater ponds near Washington, DC.</title>
        <authorList>
            <person name="Pavloudi C."/>
            <person name="Oliver L."/>
            <person name="Slattery K."/>
            <person name="Lissner G."/>
            <person name="Saw J.H."/>
        </authorList>
    </citation>
    <scope>NUCLEOTIDE SEQUENCE [LARGE SCALE GENOMIC DNA]</scope>
    <source>
        <strain evidence="2">TB1-E2</strain>
    </source>
</reference>